<evidence type="ECO:0000256" key="5">
    <source>
        <dbReference type="ARBA" id="ARBA00022833"/>
    </source>
</evidence>
<evidence type="ECO:0000256" key="9">
    <source>
        <dbReference type="SAM" id="Phobius"/>
    </source>
</evidence>
<dbReference type="AlphaFoldDB" id="A0A3P8FAF3"/>
<dbReference type="Pfam" id="PF01433">
    <property type="entry name" value="Peptidase_M1"/>
    <property type="match status" value="1"/>
</dbReference>
<dbReference type="GO" id="GO:0043171">
    <property type="term" value="P:peptide catabolic process"/>
    <property type="evidence" value="ECO:0007669"/>
    <property type="project" value="TreeGrafter"/>
</dbReference>
<keyword evidence="4" id="KW-0378">Hydrolase</keyword>
<evidence type="ECO:0000259" key="11">
    <source>
        <dbReference type="Pfam" id="PF17900"/>
    </source>
</evidence>
<dbReference type="GO" id="GO:0070006">
    <property type="term" value="F:metalloaminopeptidase activity"/>
    <property type="evidence" value="ECO:0007669"/>
    <property type="project" value="TreeGrafter"/>
</dbReference>
<organism evidence="12">
    <name type="scientific">Heligmosomoides polygyrus</name>
    <name type="common">Parasitic roundworm</name>
    <dbReference type="NCBI Taxonomy" id="6339"/>
    <lineage>
        <taxon>Eukaryota</taxon>
        <taxon>Metazoa</taxon>
        <taxon>Ecdysozoa</taxon>
        <taxon>Nematoda</taxon>
        <taxon>Chromadorea</taxon>
        <taxon>Rhabditida</taxon>
        <taxon>Rhabditina</taxon>
        <taxon>Rhabditomorpha</taxon>
        <taxon>Strongyloidea</taxon>
        <taxon>Heligmosomidae</taxon>
        <taxon>Heligmosomoides</taxon>
    </lineage>
</organism>
<feature type="binding site" evidence="8">
    <location>
        <position position="330"/>
    </location>
    <ligand>
        <name>Zn(2+)</name>
        <dbReference type="ChEBI" id="CHEBI:29105"/>
        <note>catalytic</note>
    </ligand>
</feature>
<dbReference type="GO" id="GO:0006508">
    <property type="term" value="P:proteolysis"/>
    <property type="evidence" value="ECO:0007669"/>
    <property type="project" value="UniProtKB-KW"/>
</dbReference>
<evidence type="ECO:0000256" key="6">
    <source>
        <dbReference type="ARBA" id="ARBA00023049"/>
    </source>
</evidence>
<dbReference type="Gene3D" id="2.60.40.1730">
    <property type="entry name" value="tricorn interacting facor f3 domain"/>
    <property type="match status" value="2"/>
</dbReference>
<dbReference type="EMBL" id="UZAH01032013">
    <property type="protein sequence ID" value="VDP19123.1"/>
    <property type="molecule type" value="Genomic_DNA"/>
</dbReference>
<dbReference type="SUPFAM" id="SSF55486">
    <property type="entry name" value="Metalloproteases ('zincins'), catalytic domain"/>
    <property type="match status" value="1"/>
</dbReference>
<evidence type="ECO:0000256" key="1">
    <source>
        <dbReference type="ARBA" id="ARBA00010136"/>
    </source>
</evidence>
<dbReference type="GO" id="GO:0016020">
    <property type="term" value="C:membrane"/>
    <property type="evidence" value="ECO:0007669"/>
    <property type="project" value="TreeGrafter"/>
</dbReference>
<dbReference type="GO" id="GO:0042277">
    <property type="term" value="F:peptide binding"/>
    <property type="evidence" value="ECO:0007669"/>
    <property type="project" value="TreeGrafter"/>
</dbReference>
<dbReference type="GO" id="GO:0005737">
    <property type="term" value="C:cytoplasm"/>
    <property type="evidence" value="ECO:0007669"/>
    <property type="project" value="TreeGrafter"/>
</dbReference>
<dbReference type="InterPro" id="IPR050344">
    <property type="entry name" value="Peptidase_M1_aminopeptidases"/>
</dbReference>
<dbReference type="PRINTS" id="PR00756">
    <property type="entry name" value="ALADIPTASE"/>
</dbReference>
<sequence length="351" mass="40168">MTIKTYLPFYVDFPPEKNLTFDGQVEISMLTLGSIKSIVLNAVDITVVPEKCEVTVNQEKVGIESVVEHGELDEVEFVLDNNIPKDKEVVLKHFRIAAVSQMEPRDARRMVPCFDEPKFKANWTVTVIHPKGTRAVSNGIEKNGEGEVSGDWIISKFETTPRMSSYLLAVLISEFEYIEGFTKRESSRGIHFQFRIWSRPEAKAMTAYALQAGIKCLEFYEQYFDIKFPLPKQAARILMTRLVVLMGCCHLILFGVACILDMVALPDFPVNGMENWGLITYREDSLPYDDRYYAPSDKRFVALVIAHELASQWFGNLVTLKSWNDLWLNEGFATFVEYLGTDEISDKHMRM</sequence>
<dbReference type="InterPro" id="IPR027268">
    <property type="entry name" value="Peptidase_M4/M1_CTD_sf"/>
</dbReference>
<evidence type="ECO:0000256" key="3">
    <source>
        <dbReference type="ARBA" id="ARBA00022723"/>
    </source>
</evidence>
<evidence type="ECO:0000256" key="4">
    <source>
        <dbReference type="ARBA" id="ARBA00022801"/>
    </source>
</evidence>
<keyword evidence="9" id="KW-0472">Membrane</keyword>
<name>A0A3P8FAF3_HELPZ</name>
<evidence type="ECO:0000256" key="2">
    <source>
        <dbReference type="ARBA" id="ARBA00022670"/>
    </source>
</evidence>
<dbReference type="Pfam" id="PF17900">
    <property type="entry name" value="Peptidase_M1_N"/>
    <property type="match status" value="1"/>
</dbReference>
<comment type="similarity">
    <text evidence="1">Belongs to the peptidase M1 family.</text>
</comment>
<dbReference type="InterPro" id="IPR014782">
    <property type="entry name" value="Peptidase_M1_dom"/>
</dbReference>
<dbReference type="Gene3D" id="1.10.390.10">
    <property type="entry name" value="Neutral Protease Domain 2"/>
    <property type="match status" value="1"/>
</dbReference>
<dbReference type="InterPro" id="IPR034016">
    <property type="entry name" value="M1_APN-typ"/>
</dbReference>
<proteinExistence type="inferred from homology"/>
<feature type="domain" description="Aminopeptidase N-like N-terminal" evidence="11">
    <location>
        <begin position="96"/>
        <end position="167"/>
    </location>
</feature>
<dbReference type="CDD" id="cd09601">
    <property type="entry name" value="M1_APN-Q_like"/>
    <property type="match status" value="1"/>
</dbReference>
<dbReference type="PANTHER" id="PTHR11533">
    <property type="entry name" value="PROTEASE M1 ZINC METALLOPROTEASE"/>
    <property type="match status" value="1"/>
</dbReference>
<keyword evidence="6" id="KW-0482">Metalloprotease</keyword>
<keyword evidence="5 8" id="KW-0862">Zinc</keyword>
<evidence type="ECO:0000259" key="10">
    <source>
        <dbReference type="Pfam" id="PF01433"/>
    </source>
</evidence>
<dbReference type="PANTHER" id="PTHR11533:SF301">
    <property type="entry name" value="AMINOPEPTIDASE"/>
    <property type="match status" value="1"/>
</dbReference>
<dbReference type="InterPro" id="IPR001930">
    <property type="entry name" value="Peptidase_M1"/>
</dbReference>
<reference evidence="12" key="1">
    <citation type="submission" date="2018-11" db="EMBL/GenBank/DDBJ databases">
        <authorList>
            <consortium name="Pathogen Informatics"/>
        </authorList>
    </citation>
    <scope>NUCLEOTIDE SEQUENCE [LARGE SCALE GENOMIC DNA]</scope>
</reference>
<feature type="binding site" evidence="8">
    <location>
        <position position="307"/>
    </location>
    <ligand>
        <name>Zn(2+)</name>
        <dbReference type="ChEBI" id="CHEBI:29105"/>
        <note>catalytic</note>
    </ligand>
</feature>
<dbReference type="InterPro" id="IPR045357">
    <property type="entry name" value="Aminopeptidase_N-like_N"/>
</dbReference>
<dbReference type="GO" id="GO:0008270">
    <property type="term" value="F:zinc ion binding"/>
    <property type="evidence" value="ECO:0007669"/>
    <property type="project" value="InterPro"/>
</dbReference>
<gene>
    <name evidence="12" type="ORF">HPBE_LOCUS20277</name>
</gene>
<evidence type="ECO:0000313" key="12">
    <source>
        <dbReference type="EMBL" id="VDP19123.1"/>
    </source>
</evidence>
<feature type="active site" description="Proton acceptor" evidence="7">
    <location>
        <position position="308"/>
    </location>
</feature>
<evidence type="ECO:0000256" key="7">
    <source>
        <dbReference type="PIRSR" id="PIRSR634016-1"/>
    </source>
</evidence>
<evidence type="ECO:0000256" key="8">
    <source>
        <dbReference type="PIRSR" id="PIRSR634016-3"/>
    </source>
</evidence>
<accession>A0A3P8FAF3</accession>
<dbReference type="SUPFAM" id="SSF63737">
    <property type="entry name" value="Leukotriene A4 hydrolase N-terminal domain"/>
    <property type="match status" value="1"/>
</dbReference>
<dbReference type="GO" id="GO:0005615">
    <property type="term" value="C:extracellular space"/>
    <property type="evidence" value="ECO:0007669"/>
    <property type="project" value="TreeGrafter"/>
</dbReference>
<keyword evidence="2" id="KW-0645">Protease</keyword>
<protein>
    <submittedName>
        <fullName evidence="12">Uncharacterized protein</fullName>
    </submittedName>
</protein>
<feature type="domain" description="Peptidase M1 membrane alanine aminopeptidase" evidence="10">
    <location>
        <begin position="260"/>
        <end position="346"/>
    </location>
</feature>
<comment type="cofactor">
    <cofactor evidence="8">
        <name>Zn(2+)</name>
        <dbReference type="ChEBI" id="CHEBI:29105"/>
    </cofactor>
    <text evidence="8">Binds 1 zinc ion per subunit.</text>
</comment>
<keyword evidence="9" id="KW-0812">Transmembrane</keyword>
<feature type="non-terminal residue" evidence="12">
    <location>
        <position position="351"/>
    </location>
</feature>
<feature type="transmembrane region" description="Helical" evidence="9">
    <location>
        <begin position="242"/>
        <end position="265"/>
    </location>
</feature>
<dbReference type="InterPro" id="IPR042097">
    <property type="entry name" value="Aminopeptidase_N-like_N_sf"/>
</dbReference>
<keyword evidence="3 8" id="KW-0479">Metal-binding</keyword>
<dbReference type="OrthoDB" id="5786529at2759"/>
<keyword evidence="9" id="KW-1133">Transmembrane helix</keyword>